<reference evidence="2 3" key="1">
    <citation type="submission" date="2012-12" db="EMBL/GenBank/DDBJ databases">
        <title>Genome assembly of Fulvivirga imtechensis AK7.</title>
        <authorList>
            <person name="Nupur N."/>
            <person name="Khatri I."/>
            <person name="Kumar R."/>
            <person name="Subramanian S."/>
            <person name="Pinnaka A."/>
        </authorList>
    </citation>
    <scope>NUCLEOTIDE SEQUENCE [LARGE SCALE GENOMIC DNA]</scope>
    <source>
        <strain evidence="2 3">AK7</strain>
    </source>
</reference>
<proteinExistence type="predicted"/>
<evidence type="ECO:0000313" key="2">
    <source>
        <dbReference type="EMBL" id="ELR68723.1"/>
    </source>
</evidence>
<dbReference type="EMBL" id="AMZN01000095">
    <property type="protein sequence ID" value="ELR68723.1"/>
    <property type="molecule type" value="Genomic_DNA"/>
</dbReference>
<name>L8JKG9_9BACT</name>
<keyword evidence="1" id="KW-1133">Transmembrane helix</keyword>
<organism evidence="2 3">
    <name type="scientific">Fulvivirga imtechensis AK7</name>
    <dbReference type="NCBI Taxonomy" id="1237149"/>
    <lineage>
        <taxon>Bacteria</taxon>
        <taxon>Pseudomonadati</taxon>
        <taxon>Bacteroidota</taxon>
        <taxon>Cytophagia</taxon>
        <taxon>Cytophagales</taxon>
        <taxon>Fulvivirgaceae</taxon>
        <taxon>Fulvivirga</taxon>
    </lineage>
</organism>
<feature type="transmembrane region" description="Helical" evidence="1">
    <location>
        <begin position="26"/>
        <end position="44"/>
    </location>
</feature>
<evidence type="ECO:0000313" key="3">
    <source>
        <dbReference type="Proteomes" id="UP000011135"/>
    </source>
</evidence>
<keyword evidence="1" id="KW-0472">Membrane</keyword>
<protein>
    <submittedName>
        <fullName evidence="2">Uncharacterized protein</fullName>
    </submittedName>
</protein>
<keyword evidence="1" id="KW-0812">Transmembrane</keyword>
<accession>L8JKG9</accession>
<dbReference type="Proteomes" id="UP000011135">
    <property type="component" value="Unassembled WGS sequence"/>
</dbReference>
<dbReference type="AlphaFoldDB" id="L8JKG9"/>
<sequence length="101" mass="11334">MSLRRGTEGSFPKEETGTGYFFSTDWHLLASACSGLFIALLIIYTDRETWLDWLTIDNTNRRCEIGAIENIQIGKVPVIQSLNIPIRSIIIVICGYVNLGI</sequence>
<evidence type="ECO:0000256" key="1">
    <source>
        <dbReference type="SAM" id="Phobius"/>
    </source>
</evidence>
<gene>
    <name evidence="2" type="ORF">C900_05906</name>
</gene>
<comment type="caution">
    <text evidence="2">The sequence shown here is derived from an EMBL/GenBank/DDBJ whole genome shotgun (WGS) entry which is preliminary data.</text>
</comment>
<keyword evidence="3" id="KW-1185">Reference proteome</keyword>